<accession>A0ABV7C3J2</accession>
<dbReference type="InterPro" id="IPR002104">
    <property type="entry name" value="Integrase_catalytic"/>
</dbReference>
<dbReference type="InterPro" id="IPR013762">
    <property type="entry name" value="Integrase-like_cat_sf"/>
</dbReference>
<gene>
    <name evidence="4" type="ORF">ACFOD3_23830</name>
</gene>
<dbReference type="InterPro" id="IPR050090">
    <property type="entry name" value="Tyrosine_recombinase_XerCD"/>
</dbReference>
<dbReference type="RefSeq" id="WP_246603204.1">
    <property type="nucleotide sequence ID" value="NZ_JAFNJS010000008.1"/>
</dbReference>
<dbReference type="Gene3D" id="1.10.443.10">
    <property type="entry name" value="Intergrase catalytic core"/>
    <property type="match status" value="1"/>
</dbReference>
<evidence type="ECO:0000259" key="3">
    <source>
        <dbReference type="PROSITE" id="PS51898"/>
    </source>
</evidence>
<keyword evidence="5" id="KW-1185">Reference proteome</keyword>
<evidence type="ECO:0000256" key="2">
    <source>
        <dbReference type="ARBA" id="ARBA00023172"/>
    </source>
</evidence>
<evidence type="ECO:0000256" key="1">
    <source>
        <dbReference type="ARBA" id="ARBA00022908"/>
    </source>
</evidence>
<reference evidence="5" key="1">
    <citation type="journal article" date="2019" name="Int. J. Syst. Evol. Microbiol.">
        <title>The Global Catalogue of Microorganisms (GCM) 10K type strain sequencing project: providing services to taxonomists for standard genome sequencing and annotation.</title>
        <authorList>
            <consortium name="The Broad Institute Genomics Platform"/>
            <consortium name="The Broad Institute Genome Sequencing Center for Infectious Disease"/>
            <person name="Wu L."/>
            <person name="Ma J."/>
        </authorList>
    </citation>
    <scope>NUCLEOTIDE SEQUENCE [LARGE SCALE GENOMIC DNA]</scope>
    <source>
        <strain evidence="5">CGMCC 1.16855</strain>
    </source>
</reference>
<proteinExistence type="predicted"/>
<dbReference type="CDD" id="cd00796">
    <property type="entry name" value="INT_Rci_Hp1_C"/>
    <property type="match status" value="1"/>
</dbReference>
<protein>
    <submittedName>
        <fullName evidence="4">Tyrosine-type recombinase/integrase</fullName>
    </submittedName>
</protein>
<dbReference type="InterPro" id="IPR011010">
    <property type="entry name" value="DNA_brk_join_enz"/>
</dbReference>
<dbReference type="Proteomes" id="UP001595420">
    <property type="component" value="Unassembled WGS sequence"/>
</dbReference>
<organism evidence="4 5">
    <name type="scientific">Falsiroseomonas tokyonensis</name>
    <dbReference type="NCBI Taxonomy" id="430521"/>
    <lineage>
        <taxon>Bacteria</taxon>
        <taxon>Pseudomonadati</taxon>
        <taxon>Pseudomonadota</taxon>
        <taxon>Alphaproteobacteria</taxon>
        <taxon>Acetobacterales</taxon>
        <taxon>Roseomonadaceae</taxon>
        <taxon>Falsiroseomonas</taxon>
    </lineage>
</organism>
<dbReference type="PANTHER" id="PTHR30349:SF94">
    <property type="entry name" value="INTEGRASE_RECOMBINASE HI_1414-RELATED"/>
    <property type="match status" value="1"/>
</dbReference>
<keyword evidence="2" id="KW-0233">DNA recombination</keyword>
<feature type="domain" description="Tyr recombinase" evidence="3">
    <location>
        <begin position="138"/>
        <end position="308"/>
    </location>
</feature>
<comment type="caution">
    <text evidence="4">The sequence shown here is derived from an EMBL/GenBank/DDBJ whole genome shotgun (WGS) entry which is preliminary data.</text>
</comment>
<dbReference type="PROSITE" id="PS51898">
    <property type="entry name" value="TYR_RECOMBINASE"/>
    <property type="match status" value="1"/>
</dbReference>
<keyword evidence="1" id="KW-0229">DNA integration</keyword>
<evidence type="ECO:0000313" key="5">
    <source>
        <dbReference type="Proteomes" id="UP001595420"/>
    </source>
</evidence>
<dbReference type="EMBL" id="JBHRSB010000008">
    <property type="protein sequence ID" value="MFC3002950.1"/>
    <property type="molecule type" value="Genomic_DNA"/>
</dbReference>
<dbReference type="Pfam" id="PF00589">
    <property type="entry name" value="Phage_integrase"/>
    <property type="match status" value="1"/>
</dbReference>
<dbReference type="PANTHER" id="PTHR30349">
    <property type="entry name" value="PHAGE INTEGRASE-RELATED"/>
    <property type="match status" value="1"/>
</dbReference>
<sequence length="311" mass="34696">MREKLYRGWWYAVWREDGRTHRRALRTQDHDAAKRALKDYAASLAAPKDTVAGIYAAYLADKGTERARWAWVRLEPHFGHMRPDQIGRPASRAYRAARETEGAGVGTIHTEMTYLRAALRWHDKATPAVVELPRKPAPKSRHITREEYDRLVDAAKSAHVRLFIILALATAGRMAAVLELKWEQVDLVAGIVRLGDGTRMRKGRATVPLTTRAVAAMAEAATARTSEYVIEWGGGKVGKIRKGFAAAAEAAGLPWVTPHVLRHTAAVWMAERGVPMAEIGQFLGHSDERTTYRIYARFSPHYLRGAASALE</sequence>
<evidence type="ECO:0000313" key="4">
    <source>
        <dbReference type="EMBL" id="MFC3002950.1"/>
    </source>
</evidence>
<name>A0ABV7C3J2_9PROT</name>
<dbReference type="SUPFAM" id="SSF56349">
    <property type="entry name" value="DNA breaking-rejoining enzymes"/>
    <property type="match status" value="1"/>
</dbReference>